<keyword evidence="9 12" id="KW-0239">DNA-directed DNA polymerase</keyword>
<evidence type="ECO:0000259" key="16">
    <source>
        <dbReference type="Pfam" id="PF08996"/>
    </source>
</evidence>
<dbReference type="GO" id="GO:0003887">
    <property type="term" value="F:DNA-directed DNA polymerase activity"/>
    <property type="evidence" value="ECO:0007669"/>
    <property type="project" value="UniProtKB-KW"/>
</dbReference>
<evidence type="ECO:0000256" key="3">
    <source>
        <dbReference type="ARBA" id="ARBA00022679"/>
    </source>
</evidence>
<dbReference type="GO" id="GO:0003682">
    <property type="term" value="F:chromatin binding"/>
    <property type="evidence" value="ECO:0007669"/>
    <property type="project" value="TreeGrafter"/>
</dbReference>
<dbReference type="InterPro" id="IPR023211">
    <property type="entry name" value="DNA_pol_palm_dom_sf"/>
</dbReference>
<keyword evidence="11" id="KW-0539">Nucleus</keyword>
<dbReference type="GO" id="GO:0005658">
    <property type="term" value="C:alpha DNA polymerase:primase complex"/>
    <property type="evidence" value="ECO:0007669"/>
    <property type="project" value="TreeGrafter"/>
</dbReference>
<dbReference type="Gene3D" id="1.10.132.60">
    <property type="entry name" value="DNA polymerase family B, C-terminal domain"/>
    <property type="match status" value="1"/>
</dbReference>
<dbReference type="Gene3D" id="1.10.3200.20">
    <property type="entry name" value="DNA Polymerase alpha, zinc finger"/>
    <property type="match status" value="1"/>
</dbReference>
<evidence type="ECO:0000256" key="9">
    <source>
        <dbReference type="ARBA" id="ARBA00022932"/>
    </source>
</evidence>
<dbReference type="SUPFAM" id="SSF56672">
    <property type="entry name" value="DNA/RNA polymerases"/>
    <property type="match status" value="1"/>
</dbReference>
<dbReference type="AlphaFoldDB" id="A0A7S3FYH1"/>
<dbReference type="InterPro" id="IPR036397">
    <property type="entry name" value="RNaseH_sf"/>
</dbReference>
<dbReference type="PROSITE" id="PS00116">
    <property type="entry name" value="DNA_POLYMERASE_B"/>
    <property type="match status" value="1"/>
</dbReference>
<dbReference type="EMBL" id="HBIB01000246">
    <property type="protein sequence ID" value="CAE0237968.1"/>
    <property type="molecule type" value="Transcribed_RNA"/>
</dbReference>
<dbReference type="Gene3D" id="3.30.420.10">
    <property type="entry name" value="Ribonuclease H-like superfamily/Ribonuclease H"/>
    <property type="match status" value="1"/>
</dbReference>
<feature type="domain" description="Zinc finger DNA-directed DNA polymerase family B alpha" evidence="16">
    <location>
        <begin position="1006"/>
        <end position="1225"/>
    </location>
</feature>
<dbReference type="Pfam" id="PF00136">
    <property type="entry name" value="DNA_pol_B"/>
    <property type="match status" value="1"/>
</dbReference>
<dbReference type="GO" id="GO:0006272">
    <property type="term" value="P:leading strand elongation"/>
    <property type="evidence" value="ECO:0007669"/>
    <property type="project" value="TreeGrafter"/>
</dbReference>
<evidence type="ECO:0000256" key="1">
    <source>
        <dbReference type="ARBA" id="ARBA00004123"/>
    </source>
</evidence>
<dbReference type="Pfam" id="PF08996">
    <property type="entry name" value="zf-DNA_Pol"/>
    <property type="match status" value="1"/>
</dbReference>
<comment type="catalytic activity">
    <reaction evidence="12">
        <text>DNA(n) + a 2'-deoxyribonucleoside 5'-triphosphate = DNA(n+1) + diphosphate</text>
        <dbReference type="Rhea" id="RHEA:22508"/>
        <dbReference type="Rhea" id="RHEA-COMP:17339"/>
        <dbReference type="Rhea" id="RHEA-COMP:17340"/>
        <dbReference type="ChEBI" id="CHEBI:33019"/>
        <dbReference type="ChEBI" id="CHEBI:61560"/>
        <dbReference type="ChEBI" id="CHEBI:173112"/>
        <dbReference type="EC" id="2.7.7.7"/>
    </reaction>
</comment>
<dbReference type="InterPro" id="IPR042087">
    <property type="entry name" value="DNA_pol_B_thumb"/>
</dbReference>
<name>A0A7S3FYH1_9EUKA</name>
<dbReference type="PANTHER" id="PTHR45861">
    <property type="entry name" value="DNA POLYMERASE ALPHA CATALYTIC SUBUNIT"/>
    <property type="match status" value="1"/>
</dbReference>
<organism evidence="17">
    <name type="scientific">Palpitomonas bilix</name>
    <dbReference type="NCBI Taxonomy" id="652834"/>
    <lineage>
        <taxon>Eukaryota</taxon>
        <taxon>Eukaryota incertae sedis</taxon>
    </lineage>
</organism>
<dbReference type="Pfam" id="PF03104">
    <property type="entry name" value="DNA_pol_B_exo1"/>
    <property type="match status" value="1"/>
</dbReference>
<dbReference type="GO" id="GO:0003697">
    <property type="term" value="F:single-stranded DNA binding"/>
    <property type="evidence" value="ECO:0007669"/>
    <property type="project" value="TreeGrafter"/>
</dbReference>
<dbReference type="GO" id="GO:0006273">
    <property type="term" value="P:lagging strand elongation"/>
    <property type="evidence" value="ECO:0007669"/>
    <property type="project" value="TreeGrafter"/>
</dbReference>
<dbReference type="Gene3D" id="1.10.287.690">
    <property type="entry name" value="Helix hairpin bin"/>
    <property type="match status" value="1"/>
</dbReference>
<evidence type="ECO:0000256" key="11">
    <source>
        <dbReference type="ARBA" id="ARBA00023242"/>
    </source>
</evidence>
<comment type="subcellular location">
    <subcellularLocation>
        <location evidence="1">Nucleus</location>
    </subcellularLocation>
</comment>
<dbReference type="GO" id="GO:0008270">
    <property type="term" value="F:zinc ion binding"/>
    <property type="evidence" value="ECO:0007669"/>
    <property type="project" value="UniProtKB-KW"/>
</dbReference>
<reference evidence="17" key="1">
    <citation type="submission" date="2021-01" db="EMBL/GenBank/DDBJ databases">
        <authorList>
            <person name="Corre E."/>
            <person name="Pelletier E."/>
            <person name="Niang G."/>
            <person name="Scheremetjew M."/>
            <person name="Finn R."/>
            <person name="Kale V."/>
            <person name="Holt S."/>
            <person name="Cochrane G."/>
            <person name="Meng A."/>
            <person name="Brown T."/>
            <person name="Cohen L."/>
        </authorList>
    </citation>
    <scope>NUCLEOTIDE SEQUENCE</scope>
    <source>
        <strain evidence="17">NIES-2562</strain>
    </source>
</reference>
<protein>
    <recommendedName>
        <fullName evidence="12">DNA polymerase</fullName>
        <ecNumber evidence="12">2.7.7.7</ecNumber>
    </recommendedName>
</protein>
<feature type="region of interest" description="Disordered" evidence="13">
    <location>
        <begin position="1042"/>
        <end position="1085"/>
    </location>
</feature>
<dbReference type="GO" id="GO:0003688">
    <property type="term" value="F:DNA replication origin binding"/>
    <property type="evidence" value="ECO:0007669"/>
    <property type="project" value="TreeGrafter"/>
</dbReference>
<dbReference type="PANTHER" id="PTHR45861:SF1">
    <property type="entry name" value="DNA POLYMERASE ALPHA CATALYTIC SUBUNIT"/>
    <property type="match status" value="1"/>
</dbReference>
<evidence type="ECO:0000256" key="12">
    <source>
        <dbReference type="RuleBase" id="RU000442"/>
    </source>
</evidence>
<dbReference type="CDD" id="cd05776">
    <property type="entry name" value="DNA_polB_alpha_exo"/>
    <property type="match status" value="1"/>
</dbReference>
<dbReference type="EC" id="2.7.7.7" evidence="12"/>
<evidence type="ECO:0000256" key="5">
    <source>
        <dbReference type="ARBA" id="ARBA00022705"/>
    </source>
</evidence>
<dbReference type="Gene3D" id="6.10.10.100">
    <property type="match status" value="1"/>
</dbReference>
<dbReference type="FunFam" id="1.10.132.60:FF:000004">
    <property type="entry name" value="DNA polymerase"/>
    <property type="match status" value="1"/>
</dbReference>
<keyword evidence="7" id="KW-0863">Zinc-finger</keyword>
<dbReference type="GO" id="GO:1902975">
    <property type="term" value="P:mitotic DNA replication initiation"/>
    <property type="evidence" value="ECO:0007669"/>
    <property type="project" value="InterPro"/>
</dbReference>
<keyword evidence="5 12" id="KW-0235">DNA replication</keyword>
<dbReference type="InterPro" id="IPR012337">
    <property type="entry name" value="RNaseH-like_sf"/>
</dbReference>
<dbReference type="CDD" id="cd05532">
    <property type="entry name" value="POLBc_alpha"/>
    <property type="match status" value="1"/>
</dbReference>
<feature type="compositionally biased region" description="Basic and acidic residues" evidence="13">
    <location>
        <begin position="1050"/>
        <end position="1059"/>
    </location>
</feature>
<dbReference type="InterPro" id="IPR038256">
    <property type="entry name" value="Pol_alpha_znc_sf"/>
</dbReference>
<feature type="region of interest" description="Disordered" evidence="13">
    <location>
        <begin position="1"/>
        <end position="30"/>
    </location>
</feature>
<evidence type="ECO:0000256" key="8">
    <source>
        <dbReference type="ARBA" id="ARBA00022833"/>
    </source>
</evidence>
<dbReference type="InterPro" id="IPR017964">
    <property type="entry name" value="DNA-dir_DNA_pol_B_CS"/>
</dbReference>
<dbReference type="InterPro" id="IPR045846">
    <property type="entry name" value="POLBc_alpha"/>
</dbReference>
<evidence type="ECO:0000256" key="13">
    <source>
        <dbReference type="SAM" id="MobiDB-lite"/>
    </source>
</evidence>
<dbReference type="PRINTS" id="PR00106">
    <property type="entry name" value="DNAPOLB"/>
</dbReference>
<dbReference type="InterPro" id="IPR043502">
    <property type="entry name" value="DNA/RNA_pol_sf"/>
</dbReference>
<comment type="similarity">
    <text evidence="2 12">Belongs to the DNA polymerase type-B family.</text>
</comment>
<proteinExistence type="inferred from homology"/>
<dbReference type="GO" id="GO:0000166">
    <property type="term" value="F:nucleotide binding"/>
    <property type="evidence" value="ECO:0007669"/>
    <property type="project" value="InterPro"/>
</dbReference>
<keyword evidence="8" id="KW-0862">Zinc</keyword>
<evidence type="ECO:0000256" key="10">
    <source>
        <dbReference type="ARBA" id="ARBA00023125"/>
    </source>
</evidence>
<evidence type="ECO:0000256" key="6">
    <source>
        <dbReference type="ARBA" id="ARBA00022723"/>
    </source>
</evidence>
<dbReference type="NCBIfam" id="TIGR00592">
    <property type="entry name" value="pol2"/>
    <property type="match status" value="1"/>
</dbReference>
<keyword evidence="3 12" id="KW-0808">Transferase</keyword>
<evidence type="ECO:0000259" key="14">
    <source>
        <dbReference type="Pfam" id="PF00136"/>
    </source>
</evidence>
<evidence type="ECO:0000256" key="7">
    <source>
        <dbReference type="ARBA" id="ARBA00022771"/>
    </source>
</evidence>
<evidence type="ECO:0000256" key="2">
    <source>
        <dbReference type="ARBA" id="ARBA00005755"/>
    </source>
</evidence>
<dbReference type="InterPro" id="IPR006172">
    <property type="entry name" value="DNA-dir_DNA_pol_B"/>
</dbReference>
<dbReference type="InterPro" id="IPR006133">
    <property type="entry name" value="DNA-dir_DNA_pol_B_exonuc"/>
</dbReference>
<keyword evidence="10 12" id="KW-0238">DNA-binding</keyword>
<dbReference type="Gene3D" id="2.40.50.730">
    <property type="match status" value="1"/>
</dbReference>
<gene>
    <name evidence="17" type="ORF">PBIL07802_LOCUS109</name>
</gene>
<dbReference type="SUPFAM" id="SSF53098">
    <property type="entry name" value="Ribonuclease H-like"/>
    <property type="match status" value="1"/>
</dbReference>
<feature type="domain" description="DNA-directed DNA polymerase family B exonuclease" evidence="15">
    <location>
        <begin position="186"/>
        <end position="444"/>
    </location>
</feature>
<accession>A0A7S3FYH1</accession>
<sequence>MADRPASPRSGAPSPSASSSKSNRDPSLYLDEHGDLPFYFLDAAEPQLQDKGGSREGAKVVLFGKVPSPQKEGQFDSCSVVVKGFYRHCYFHKARQEVRQEDGSIVYGDYVSDDEAEKEIEACLLRLGVREVMMKPVKKNYPFSFMIDKSKEGQQISREGEYMKVLYPSAYPSLSKRELKGRTFTHVFQESQSMLELLILGKKIRGPGWLKIRAPTAPAFAKTWCKTEFELTLNDPEMEGDEEEQNVLWMNPQPESPPVTVMSLAVRAVPQPKTGVNEVLMISAVVQKNFSIDGPSKDANKNMSSFTIVRNAPNSSCNFPFGFKEELEKAKKMGHNVTDAASERTLLSLFLAKMHIIDPDFIIGHSFLGFTCGVLMARMDEAKVANMSKLGRLKGLQIEWKKRNKSTNSKSHFVEKLVMTGRLVCDTYTSATELVREKNYSLSTLCHSLLKVERPEVSPSEYSKFFAESSTILRLCNLTEGDALLQLRLASQLMAIPLTKQLTNLAGSLWSRSLSGARAERIDYLLLHEFHNRSYVLPGKPSRDMRAGDSGDGEGEVELMGGGAAGGATATRQGRRKAQYSGGLVLEPKKGLYDTFVLLLDFNSLYPSIIREFNICFTTMDRPKQEKPEGEFAYDLPRDTSLDSMGVLPRMLKMLVEKRQAVKSALKSESDKSSLKAQQLEIRQKALKIMANSMYGCLGFVGSRFYAQPLAEMITMKGREILQQTIDLAEKKMNLDVVYGDTDSIFVDSRSHDISEAKKLGNELKSEVNKLHRDLVIEIDGIFSKILLLKKKKYAAVVYEEGPSGPVLSYELKGIDMVRRDWCQLSREVSKTVVDTLLSKEISKEEVIISIRTTLMEVAETLRTPGKVPLSGLAITKSLTKHPQEYGDKNSQPHVMVAMRKLQRNEPVAVGEQMEYVICKGEGSLAEKAFSPSEVKEQGLEPDIEYYLENQIHPPVARLCASIEGLEEAQLAEALGLDTKKFSSTVDSRAGAFGGQELSDTKPLLQQFDDVEPLTLRCVLCKTCVAFPGVYPFQRKRWSQATAEEESEDESARKQEHALRCSNPACPSHQRGEDGAVPNGSPTKPAASAEAFPVGYLRALVGKKIADFKQRYASGYLLVEEEKGTVKMRRVPLSLKYTPELRVVEEYTSSALYRQLLYYRSLFDVKLAEHMSDDANKERQVNGKHKLELQPLPPSVAISMSSVVRYVSAQLEHSAFQQINLSSLFDTTVM</sequence>
<evidence type="ECO:0000259" key="15">
    <source>
        <dbReference type="Pfam" id="PF03104"/>
    </source>
</evidence>
<feature type="compositionally biased region" description="Low complexity" evidence="13">
    <location>
        <begin position="1"/>
        <end position="27"/>
    </location>
</feature>
<evidence type="ECO:0000313" key="17">
    <source>
        <dbReference type="EMBL" id="CAE0237968.1"/>
    </source>
</evidence>
<dbReference type="InterPro" id="IPR006134">
    <property type="entry name" value="DNA-dir_DNA_pol_B_multi_dom"/>
</dbReference>
<evidence type="ECO:0000256" key="4">
    <source>
        <dbReference type="ARBA" id="ARBA00022695"/>
    </source>
</evidence>
<dbReference type="Gene3D" id="3.30.70.2820">
    <property type="match status" value="1"/>
</dbReference>
<dbReference type="InterPro" id="IPR015088">
    <property type="entry name" value="Znf_DNA-dir_DNA_pol_B_alpha"/>
</dbReference>
<feature type="domain" description="DNA-directed DNA polymerase family B multifunctional" evidence="14">
    <location>
        <begin position="510"/>
        <end position="963"/>
    </location>
</feature>
<dbReference type="SMART" id="SM00486">
    <property type="entry name" value="POLBc"/>
    <property type="match status" value="1"/>
</dbReference>
<keyword evidence="6" id="KW-0479">Metal-binding</keyword>
<keyword evidence="4 12" id="KW-0548">Nucleotidyltransferase</keyword>
<dbReference type="Gene3D" id="3.90.1600.10">
    <property type="entry name" value="Palm domain of DNA polymerase"/>
    <property type="match status" value="1"/>
</dbReference>